<feature type="transmembrane region" description="Helical" evidence="1">
    <location>
        <begin position="332"/>
        <end position="356"/>
    </location>
</feature>
<organism evidence="2 3">
    <name type="scientific">Runella defluvii</name>
    <dbReference type="NCBI Taxonomy" id="370973"/>
    <lineage>
        <taxon>Bacteria</taxon>
        <taxon>Pseudomonadati</taxon>
        <taxon>Bacteroidota</taxon>
        <taxon>Cytophagia</taxon>
        <taxon>Cytophagales</taxon>
        <taxon>Spirosomataceae</taxon>
        <taxon>Runella</taxon>
    </lineage>
</organism>
<sequence>MKNKQLYFPMLLVAMSLGTAWAIRGQFGHEYGAAWAGAVGTLSILFVARRTDWYAKLFAATLAGAIGWGLGGIASYGILVGYGRGDDFINVYYGLLMLFVIGGLYGYIGGALFGLALADSPQKPVKWHEVTVEMVVGAAVAYFFLIEEFEWYMTPPRSEMWAAVFGAAAALTWYLVRNNHTSALRVAAFSGLGGGFGFAFGNFLQVLGGLTGIKFNFWNVMEYSLGFFGGLGMAYGTFTSEWERTAETQPKAKTWFPLLMSMLFIPYVVWEQSFSVERLQGIFSKLDFAPESDIYRTVQLVALAFVLLMSALWWVRYYLTKTNPLSYSASEVYALFLGHWGLYVVYSLLVTGAFLSSYRIEQYLYVVNWVIVAVLIRNAEVNFTPRAIDLSKWGKNFVLVIASIALLTLILINSHGELKNSHKRFGAPPPVEEKK</sequence>
<evidence type="ECO:0000313" key="2">
    <source>
        <dbReference type="EMBL" id="MBB3838108.1"/>
    </source>
</evidence>
<keyword evidence="1" id="KW-0472">Membrane</keyword>
<keyword evidence="1" id="KW-1133">Transmembrane helix</keyword>
<protein>
    <recommendedName>
        <fullName evidence="4">DUF3464 family protein</fullName>
    </recommendedName>
</protein>
<feature type="transmembrane region" description="Helical" evidence="1">
    <location>
        <begin position="254"/>
        <end position="270"/>
    </location>
</feature>
<proteinExistence type="predicted"/>
<feature type="transmembrane region" description="Helical" evidence="1">
    <location>
        <begin position="300"/>
        <end position="320"/>
    </location>
</feature>
<gene>
    <name evidence="2" type="ORF">FHS57_002113</name>
</gene>
<keyword evidence="3" id="KW-1185">Reference proteome</keyword>
<dbReference type="AlphaFoldDB" id="A0A7W6EQ41"/>
<keyword evidence="1" id="KW-0812">Transmembrane</keyword>
<feature type="transmembrane region" description="Helical" evidence="1">
    <location>
        <begin position="130"/>
        <end position="146"/>
    </location>
</feature>
<accession>A0A7W6EQ41</accession>
<feature type="transmembrane region" description="Helical" evidence="1">
    <location>
        <begin position="91"/>
        <end position="118"/>
    </location>
</feature>
<feature type="transmembrane region" description="Helical" evidence="1">
    <location>
        <begin position="57"/>
        <end position="79"/>
    </location>
</feature>
<name>A0A7W6EQ41_9BACT</name>
<feature type="transmembrane region" description="Helical" evidence="1">
    <location>
        <begin position="158"/>
        <end position="176"/>
    </location>
</feature>
<feature type="transmembrane region" description="Helical" evidence="1">
    <location>
        <begin position="183"/>
        <end position="203"/>
    </location>
</feature>
<comment type="caution">
    <text evidence="2">The sequence shown here is derived from an EMBL/GenBank/DDBJ whole genome shotgun (WGS) entry which is preliminary data.</text>
</comment>
<reference evidence="2 3" key="1">
    <citation type="submission" date="2020-08" db="EMBL/GenBank/DDBJ databases">
        <title>Genomic Encyclopedia of Type Strains, Phase IV (KMG-IV): sequencing the most valuable type-strain genomes for metagenomic binning, comparative biology and taxonomic classification.</title>
        <authorList>
            <person name="Goeker M."/>
        </authorList>
    </citation>
    <scope>NUCLEOTIDE SEQUENCE [LARGE SCALE GENOMIC DNA]</scope>
    <source>
        <strain evidence="2 3">DSM 17976</strain>
    </source>
</reference>
<feature type="transmembrane region" description="Helical" evidence="1">
    <location>
        <begin position="393"/>
        <end position="412"/>
    </location>
</feature>
<feature type="transmembrane region" description="Helical" evidence="1">
    <location>
        <begin position="362"/>
        <end position="381"/>
    </location>
</feature>
<evidence type="ECO:0000256" key="1">
    <source>
        <dbReference type="SAM" id="Phobius"/>
    </source>
</evidence>
<dbReference type="EMBL" id="JACIBY010000004">
    <property type="protein sequence ID" value="MBB3838108.1"/>
    <property type="molecule type" value="Genomic_DNA"/>
</dbReference>
<dbReference type="RefSeq" id="WP_183973246.1">
    <property type="nucleotide sequence ID" value="NZ_JACIBY010000004.1"/>
</dbReference>
<evidence type="ECO:0008006" key="4">
    <source>
        <dbReference type="Google" id="ProtNLM"/>
    </source>
</evidence>
<dbReference type="Proteomes" id="UP000541352">
    <property type="component" value="Unassembled WGS sequence"/>
</dbReference>
<feature type="transmembrane region" description="Helical" evidence="1">
    <location>
        <begin position="223"/>
        <end position="242"/>
    </location>
</feature>
<feature type="transmembrane region" description="Helical" evidence="1">
    <location>
        <begin position="32"/>
        <end position="48"/>
    </location>
</feature>
<evidence type="ECO:0000313" key="3">
    <source>
        <dbReference type="Proteomes" id="UP000541352"/>
    </source>
</evidence>